<dbReference type="GO" id="GO:0007030">
    <property type="term" value="P:Golgi organization"/>
    <property type="evidence" value="ECO:0007669"/>
    <property type="project" value="InterPro"/>
</dbReference>
<dbReference type="PANTHER" id="PTHR13066">
    <property type="entry name" value="BASIC LEUCINE ZIPPER NUCLEAR FACTOR 1 BLZF1 PROTEIN"/>
    <property type="match status" value="1"/>
</dbReference>
<protein>
    <recommendedName>
        <fullName evidence="4">Golgin-45</fullName>
    </recommendedName>
</protein>
<dbReference type="Proteomes" id="UP001153636">
    <property type="component" value="Chromosome 4"/>
</dbReference>
<reference evidence="2" key="1">
    <citation type="submission" date="2022-01" db="EMBL/GenBank/DDBJ databases">
        <authorList>
            <person name="King R."/>
        </authorList>
    </citation>
    <scope>NUCLEOTIDE SEQUENCE</scope>
</reference>
<evidence type="ECO:0000313" key="2">
    <source>
        <dbReference type="EMBL" id="CAH1109571.1"/>
    </source>
</evidence>
<gene>
    <name evidence="2" type="ORF">PSYICH_LOCUS10128</name>
</gene>
<dbReference type="EMBL" id="OV651816">
    <property type="protein sequence ID" value="CAH1109571.1"/>
    <property type="molecule type" value="Genomic_DNA"/>
</dbReference>
<dbReference type="GO" id="GO:0043001">
    <property type="term" value="P:Golgi to plasma membrane protein transport"/>
    <property type="evidence" value="ECO:0007669"/>
    <property type="project" value="InterPro"/>
</dbReference>
<dbReference type="GO" id="GO:0000139">
    <property type="term" value="C:Golgi membrane"/>
    <property type="evidence" value="ECO:0007669"/>
    <property type="project" value="TreeGrafter"/>
</dbReference>
<keyword evidence="3" id="KW-1185">Reference proteome</keyword>
<evidence type="ECO:0000313" key="3">
    <source>
        <dbReference type="Proteomes" id="UP001153636"/>
    </source>
</evidence>
<accession>A0A9P0D485</accession>
<evidence type="ECO:0008006" key="4">
    <source>
        <dbReference type="Google" id="ProtNLM"/>
    </source>
</evidence>
<feature type="coiled-coil region" evidence="1">
    <location>
        <begin position="142"/>
        <end position="209"/>
    </location>
</feature>
<dbReference type="AlphaFoldDB" id="A0A9P0D485"/>
<keyword evidence="1" id="KW-0175">Coiled coil</keyword>
<name>A0A9P0D485_9CUCU</name>
<sequence>MERTQGDGIDNSTFNKRLPLETILNSELATKRSLKILQALKPVQPNSKVYYLTPKHTFKAKPVPNYFVHKQKEPKFVPCEPYKAAVEPMVSKKHVNKSPRKTVKNNMDLHNLVSQLSETRKLEMSRNNEGDAVDEVDGTKLRMQWKNEKDQYEIDIQNLRSSNTLLETQLKFQAQVNSELKTLLVAAVGEDLENRVQHLTEDKLSLARELLKSANHLTSHQEQTEWLSGQCEVWRSKFLASSLMVEELAKWKSALTNRSYELQEVIKTLLDERKKIHVQQLEMFDELSKISKNATTKDKYQPLQLKYGNVIQLSSINVQLVENLRKCLNVDDGCDGLDKTVILNVQQTVAEKNAHRLLNNPVTISSKPDVLCNAVIGAATSISNEQMFLQYPSLHPCCAHCTGNIQNI</sequence>
<dbReference type="OrthoDB" id="5959043at2759"/>
<evidence type="ECO:0000256" key="1">
    <source>
        <dbReference type="SAM" id="Coils"/>
    </source>
</evidence>
<proteinExistence type="predicted"/>
<dbReference type="InterPro" id="IPR027095">
    <property type="entry name" value="Golgin-45"/>
</dbReference>
<dbReference type="PANTHER" id="PTHR13066:SF2">
    <property type="entry name" value="GOLGIN-45"/>
    <property type="match status" value="1"/>
</dbReference>
<organism evidence="2 3">
    <name type="scientific">Psylliodes chrysocephalus</name>
    <dbReference type="NCBI Taxonomy" id="3402493"/>
    <lineage>
        <taxon>Eukaryota</taxon>
        <taxon>Metazoa</taxon>
        <taxon>Ecdysozoa</taxon>
        <taxon>Arthropoda</taxon>
        <taxon>Hexapoda</taxon>
        <taxon>Insecta</taxon>
        <taxon>Pterygota</taxon>
        <taxon>Neoptera</taxon>
        <taxon>Endopterygota</taxon>
        <taxon>Coleoptera</taxon>
        <taxon>Polyphaga</taxon>
        <taxon>Cucujiformia</taxon>
        <taxon>Chrysomeloidea</taxon>
        <taxon>Chrysomelidae</taxon>
        <taxon>Galerucinae</taxon>
        <taxon>Alticini</taxon>
        <taxon>Psylliodes</taxon>
    </lineage>
</organism>